<dbReference type="InterPro" id="IPR023080">
    <property type="entry name" value="DadA"/>
</dbReference>
<evidence type="ECO:0000256" key="5">
    <source>
        <dbReference type="ARBA" id="ARBA00023002"/>
    </source>
</evidence>
<protein>
    <recommendedName>
        <fullName evidence="7">D-amino acid dehydrogenase</fullName>
        <ecNumber evidence="7">1.4.99.-</ecNumber>
    </recommendedName>
</protein>
<dbReference type="Gene3D" id="3.50.50.60">
    <property type="entry name" value="FAD/NAD(P)-binding domain"/>
    <property type="match status" value="2"/>
</dbReference>
<name>A0ABV3Z5M7_9PROT</name>
<dbReference type="NCBIfam" id="NF001933">
    <property type="entry name" value="PRK00711.1"/>
    <property type="match status" value="1"/>
</dbReference>
<comment type="function">
    <text evidence="7">Oxidative deamination of D-amino acids.</text>
</comment>
<feature type="binding site" evidence="7">
    <location>
        <begin position="3"/>
        <end position="17"/>
    </location>
    <ligand>
        <name>FAD</name>
        <dbReference type="ChEBI" id="CHEBI:57692"/>
    </ligand>
</feature>
<gene>
    <name evidence="7" type="primary">dadA</name>
    <name evidence="9" type="ORF">ABFZ84_09545</name>
</gene>
<dbReference type="Gene3D" id="3.30.9.10">
    <property type="entry name" value="D-Amino Acid Oxidase, subunit A, domain 2"/>
    <property type="match status" value="1"/>
</dbReference>
<keyword evidence="4 7" id="KW-0274">FAD</keyword>
<dbReference type="EMBL" id="JBEHZE010000001">
    <property type="protein sequence ID" value="MEX6633788.1"/>
    <property type="molecule type" value="Genomic_DNA"/>
</dbReference>
<comment type="caution">
    <text evidence="9">The sequence shown here is derived from an EMBL/GenBank/DDBJ whole genome shotgun (WGS) entry which is preliminary data.</text>
</comment>
<evidence type="ECO:0000256" key="4">
    <source>
        <dbReference type="ARBA" id="ARBA00022827"/>
    </source>
</evidence>
<dbReference type="RefSeq" id="WP_369313785.1">
    <property type="nucleotide sequence ID" value="NZ_JBEHZE010000001.1"/>
</dbReference>
<evidence type="ECO:0000313" key="9">
    <source>
        <dbReference type="EMBL" id="MEX6633788.1"/>
    </source>
</evidence>
<dbReference type="InterPro" id="IPR036188">
    <property type="entry name" value="FAD/NAD-bd_sf"/>
</dbReference>
<evidence type="ECO:0000256" key="7">
    <source>
        <dbReference type="HAMAP-Rule" id="MF_01202"/>
    </source>
</evidence>
<dbReference type="PANTHER" id="PTHR13847">
    <property type="entry name" value="SARCOSINE DEHYDROGENASE-RELATED"/>
    <property type="match status" value="1"/>
</dbReference>
<feature type="domain" description="FAD dependent oxidoreductase" evidence="8">
    <location>
        <begin position="2"/>
        <end position="397"/>
    </location>
</feature>
<dbReference type="SUPFAM" id="SSF51905">
    <property type="entry name" value="FAD/NAD(P)-binding domain"/>
    <property type="match status" value="1"/>
</dbReference>
<dbReference type="HAMAP" id="MF_01202">
    <property type="entry name" value="DadA"/>
    <property type="match status" value="1"/>
</dbReference>
<dbReference type="Pfam" id="PF01266">
    <property type="entry name" value="DAO"/>
    <property type="match status" value="1"/>
</dbReference>
<evidence type="ECO:0000259" key="8">
    <source>
        <dbReference type="Pfam" id="PF01266"/>
    </source>
</evidence>
<evidence type="ECO:0000256" key="2">
    <source>
        <dbReference type="ARBA" id="ARBA00009410"/>
    </source>
</evidence>
<dbReference type="InterPro" id="IPR006076">
    <property type="entry name" value="FAD-dep_OxRdtase"/>
</dbReference>
<dbReference type="SUPFAM" id="SSF54373">
    <property type="entry name" value="FAD-linked reductases, C-terminal domain"/>
    <property type="match status" value="1"/>
</dbReference>
<keyword evidence="3 7" id="KW-0285">Flavoprotein</keyword>
<keyword evidence="10" id="KW-1185">Reference proteome</keyword>
<comment type="catalytic activity">
    <reaction evidence="6 7">
        <text>a D-alpha-amino acid + A + H2O = a 2-oxocarboxylate + AH2 + NH4(+)</text>
        <dbReference type="Rhea" id="RHEA:18125"/>
        <dbReference type="ChEBI" id="CHEBI:13193"/>
        <dbReference type="ChEBI" id="CHEBI:15377"/>
        <dbReference type="ChEBI" id="CHEBI:17499"/>
        <dbReference type="ChEBI" id="CHEBI:28938"/>
        <dbReference type="ChEBI" id="CHEBI:35179"/>
        <dbReference type="ChEBI" id="CHEBI:59871"/>
    </reaction>
</comment>
<comment type="similarity">
    <text evidence="2 7">Belongs to the DadA oxidoreductase family.</text>
</comment>
<dbReference type="PANTHER" id="PTHR13847:SF280">
    <property type="entry name" value="D-AMINO ACID DEHYDROGENASE"/>
    <property type="match status" value="1"/>
</dbReference>
<evidence type="ECO:0000313" key="10">
    <source>
        <dbReference type="Proteomes" id="UP001560685"/>
    </source>
</evidence>
<evidence type="ECO:0000256" key="6">
    <source>
        <dbReference type="ARBA" id="ARBA00047884"/>
    </source>
</evidence>
<dbReference type="Proteomes" id="UP001560685">
    <property type="component" value="Unassembled WGS sequence"/>
</dbReference>
<dbReference type="EC" id="1.4.99.-" evidence="7"/>
<sequence length="417" mass="45462">MKIVVLGSGVIGVTSAYYLARAGHQVTVIDRQPGPALETSFANAGEISPGYSSPWAAPGIPQKAVKWLLMKNAPLILQPQLNLEVMQWLFGILRNCTSTRYAVNKSRMVRLSEYSHHCLKELRAETGISYDGREKGTLQLFRTQKQLDDISKDTEVLSQCGIPFEVLDVDGCARAEPALNEVKSKIKGGLRLPNDETGDCFKFTNKLADMAQALGVEFKFNTTIEAIEQTGNHIRSVVTNDGLITADNFVLALGSYSPILARSLGVKLPIYPIKGYSLTLSITDADQAPVSTLMDESYKIAITRLGDRVRVGGMAEVSGYNNRLPKNRCDTLMHSVSDLFPKSCNFEDAKYWSGLRPMTPDGTPIVGATPVKNLYLNTGHGTLGWTMACGSGQLLADIISGRAPAIQHDDLSVSRYS</sequence>
<dbReference type="GO" id="GO:0016491">
    <property type="term" value="F:oxidoreductase activity"/>
    <property type="evidence" value="ECO:0007669"/>
    <property type="project" value="UniProtKB-KW"/>
</dbReference>
<organism evidence="9 10">
    <name type="scientific">Hyphococcus lacteus</name>
    <dbReference type="NCBI Taxonomy" id="3143536"/>
    <lineage>
        <taxon>Bacteria</taxon>
        <taxon>Pseudomonadati</taxon>
        <taxon>Pseudomonadota</taxon>
        <taxon>Alphaproteobacteria</taxon>
        <taxon>Parvularculales</taxon>
        <taxon>Parvularculaceae</taxon>
        <taxon>Hyphococcus</taxon>
    </lineage>
</organism>
<evidence type="ECO:0000256" key="3">
    <source>
        <dbReference type="ARBA" id="ARBA00022630"/>
    </source>
</evidence>
<proteinExistence type="inferred from homology"/>
<evidence type="ECO:0000256" key="1">
    <source>
        <dbReference type="ARBA" id="ARBA00001974"/>
    </source>
</evidence>
<reference evidence="9 10" key="1">
    <citation type="submission" date="2024-05" db="EMBL/GenBank/DDBJ databases">
        <title>Three bacterial strains, DH-69, EH-24, and ECK-19 isolated from coastal sediments.</title>
        <authorList>
            <person name="Ye Y.-Q."/>
            <person name="Du Z.-J."/>
        </authorList>
    </citation>
    <scope>NUCLEOTIDE SEQUENCE [LARGE SCALE GENOMIC DNA]</scope>
    <source>
        <strain evidence="9 10">ECK-19</strain>
    </source>
</reference>
<accession>A0ABV3Z5M7</accession>
<keyword evidence="5 7" id="KW-0560">Oxidoreductase</keyword>
<comment type="cofactor">
    <cofactor evidence="1 7">
        <name>FAD</name>
        <dbReference type="ChEBI" id="CHEBI:57692"/>
    </cofactor>
</comment>